<dbReference type="GO" id="GO:0031640">
    <property type="term" value="P:killing of cells of another organism"/>
    <property type="evidence" value="ECO:0007669"/>
    <property type="project" value="UniProtKB-KW"/>
</dbReference>
<dbReference type="Gene3D" id="1.10.530.40">
    <property type="match status" value="1"/>
</dbReference>
<dbReference type="Proteomes" id="UP000238338">
    <property type="component" value="Unassembled WGS sequence"/>
</dbReference>
<evidence type="ECO:0000256" key="1">
    <source>
        <dbReference type="ARBA" id="ARBA00022529"/>
    </source>
</evidence>
<dbReference type="EC" id="3.2.1.17" evidence="4"/>
<name>A0A2S8S6G2_9RHOB</name>
<dbReference type="Pfam" id="PF00959">
    <property type="entry name" value="Phage_lysozyme"/>
    <property type="match status" value="1"/>
</dbReference>
<evidence type="ECO:0000256" key="4">
    <source>
        <dbReference type="RuleBase" id="RU003788"/>
    </source>
</evidence>
<evidence type="ECO:0000256" key="2">
    <source>
        <dbReference type="ARBA" id="ARBA00022638"/>
    </source>
</evidence>
<proteinExistence type="inferred from homology"/>
<keyword evidence="1 4" id="KW-0929">Antimicrobial</keyword>
<sequence length="306" mass="32863">MDMEVSHEGLSFLERHEGIVLRAYRDAVGVLTIGAGLTKASGVVDPKPGMTITAEEASRLLTLALRRNYEPAVRYALSRYGQVDCAQHEFDGALSFHFNTGAIKRASWVDAWHMDNRKGVRAGLLKWVKGGGKVLPGLQRRRAEEADLILDGTYGSQTAKPKRRPGMAVITLRLSDAELADVRKALKTLGYDPGPNPDFVAEAAVRAFQERHALTVDGILGRATLTTLQRRLDARTKTGTVAAAGGAGGAATQVPGIGMETSATAVGVVLICVAIAGLYLAWTYRDVVAAKIQRFAPKSAAWLRSK</sequence>
<organism evidence="7 8">
    <name type="scientific">Albidovulum denitrificans</name>
    <dbReference type="NCBI Taxonomy" id="404881"/>
    <lineage>
        <taxon>Bacteria</taxon>
        <taxon>Pseudomonadati</taxon>
        <taxon>Pseudomonadota</taxon>
        <taxon>Alphaproteobacteria</taxon>
        <taxon>Rhodobacterales</taxon>
        <taxon>Paracoccaceae</taxon>
        <taxon>Albidovulum</taxon>
    </lineage>
</organism>
<dbReference type="InterPro" id="IPR033907">
    <property type="entry name" value="Endolysin_autolysin"/>
</dbReference>
<dbReference type="SUPFAM" id="SSF47090">
    <property type="entry name" value="PGBD-like"/>
    <property type="match status" value="1"/>
</dbReference>
<evidence type="ECO:0000313" key="8">
    <source>
        <dbReference type="Proteomes" id="UP000238338"/>
    </source>
</evidence>
<dbReference type="InterPro" id="IPR036366">
    <property type="entry name" value="PGBDSf"/>
</dbReference>
<dbReference type="GO" id="GO:0009253">
    <property type="term" value="P:peptidoglycan catabolic process"/>
    <property type="evidence" value="ECO:0007669"/>
    <property type="project" value="InterPro"/>
</dbReference>
<dbReference type="CDD" id="cd00737">
    <property type="entry name" value="lyz_endolysin_autolysin"/>
    <property type="match status" value="1"/>
</dbReference>
<protein>
    <recommendedName>
        <fullName evidence="4">Lysozyme</fullName>
        <ecNumber evidence="4">3.2.1.17</ecNumber>
    </recommendedName>
</protein>
<dbReference type="PANTHER" id="PTHR38107:SF3">
    <property type="entry name" value="LYSOZYME RRRD-RELATED"/>
    <property type="match status" value="1"/>
</dbReference>
<evidence type="ECO:0000313" key="7">
    <source>
        <dbReference type="EMBL" id="PQV56390.1"/>
    </source>
</evidence>
<keyword evidence="5" id="KW-1133">Transmembrane helix</keyword>
<dbReference type="EMBL" id="PVEP01000005">
    <property type="protein sequence ID" value="PQV56390.1"/>
    <property type="molecule type" value="Genomic_DNA"/>
</dbReference>
<keyword evidence="5" id="KW-0812">Transmembrane</keyword>
<evidence type="ECO:0000259" key="6">
    <source>
        <dbReference type="Pfam" id="PF01471"/>
    </source>
</evidence>
<dbReference type="RefSeq" id="WP_105515233.1">
    <property type="nucleotide sequence ID" value="NZ_PVEP01000005.1"/>
</dbReference>
<dbReference type="SUPFAM" id="SSF53955">
    <property type="entry name" value="Lysozyme-like"/>
    <property type="match status" value="1"/>
</dbReference>
<feature type="transmembrane region" description="Helical" evidence="5">
    <location>
        <begin position="263"/>
        <end position="284"/>
    </location>
</feature>
<accession>A0A2S8S6G2</accession>
<comment type="similarity">
    <text evidence="4">Belongs to the glycosyl hydrolase 24 family.</text>
</comment>
<comment type="catalytic activity">
    <reaction evidence="4">
        <text>Hydrolysis of (1-&gt;4)-beta-linkages between N-acetylmuramic acid and N-acetyl-D-glucosamine residues in a peptidoglycan and between N-acetyl-D-glucosamine residues in chitodextrins.</text>
        <dbReference type="EC" id="3.2.1.17"/>
    </reaction>
</comment>
<dbReference type="GO" id="GO:0003796">
    <property type="term" value="F:lysozyme activity"/>
    <property type="evidence" value="ECO:0007669"/>
    <property type="project" value="UniProtKB-EC"/>
</dbReference>
<keyword evidence="3" id="KW-1035">Host cytoplasm</keyword>
<dbReference type="AlphaFoldDB" id="A0A2S8S6G2"/>
<dbReference type="InterPro" id="IPR002196">
    <property type="entry name" value="Glyco_hydro_24"/>
</dbReference>
<keyword evidence="4" id="KW-0378">Hydrolase</keyword>
<evidence type="ECO:0000256" key="3">
    <source>
        <dbReference type="ARBA" id="ARBA00023200"/>
    </source>
</evidence>
<dbReference type="InterPro" id="IPR036365">
    <property type="entry name" value="PGBD-like_sf"/>
</dbReference>
<dbReference type="OrthoDB" id="5327667at2"/>
<keyword evidence="4" id="KW-0326">Glycosidase</keyword>
<dbReference type="GO" id="GO:0042742">
    <property type="term" value="P:defense response to bacterium"/>
    <property type="evidence" value="ECO:0007669"/>
    <property type="project" value="UniProtKB-KW"/>
</dbReference>
<gene>
    <name evidence="7" type="ORF">LX70_02656</name>
</gene>
<dbReference type="InterPro" id="IPR002477">
    <property type="entry name" value="Peptidoglycan-bd-like"/>
</dbReference>
<dbReference type="PANTHER" id="PTHR38107">
    <property type="match status" value="1"/>
</dbReference>
<dbReference type="GO" id="GO:0016998">
    <property type="term" value="P:cell wall macromolecule catabolic process"/>
    <property type="evidence" value="ECO:0007669"/>
    <property type="project" value="InterPro"/>
</dbReference>
<dbReference type="Pfam" id="PF01471">
    <property type="entry name" value="PG_binding_1"/>
    <property type="match status" value="1"/>
</dbReference>
<dbReference type="InterPro" id="IPR023346">
    <property type="entry name" value="Lysozyme-like_dom_sf"/>
</dbReference>
<keyword evidence="8" id="KW-1185">Reference proteome</keyword>
<dbReference type="Gene3D" id="1.10.101.10">
    <property type="entry name" value="PGBD-like superfamily/PGBD"/>
    <property type="match status" value="1"/>
</dbReference>
<evidence type="ECO:0000256" key="5">
    <source>
        <dbReference type="SAM" id="Phobius"/>
    </source>
</evidence>
<reference evidence="7 8" key="1">
    <citation type="submission" date="2018-02" db="EMBL/GenBank/DDBJ databases">
        <title>Genomic Encyclopedia of Archaeal and Bacterial Type Strains, Phase II (KMG-II): from individual species to whole genera.</title>
        <authorList>
            <person name="Goeker M."/>
        </authorList>
    </citation>
    <scope>NUCLEOTIDE SEQUENCE [LARGE SCALE GENOMIC DNA]</scope>
    <source>
        <strain evidence="7 8">DSM 18921</strain>
    </source>
</reference>
<comment type="caution">
    <text evidence="7">The sequence shown here is derived from an EMBL/GenBank/DDBJ whole genome shotgun (WGS) entry which is preliminary data.</text>
</comment>
<feature type="domain" description="Peptidoglycan binding-like" evidence="6">
    <location>
        <begin position="177"/>
        <end position="228"/>
    </location>
</feature>
<keyword evidence="5" id="KW-0472">Membrane</keyword>
<dbReference type="InterPro" id="IPR023347">
    <property type="entry name" value="Lysozyme_dom_sf"/>
</dbReference>
<dbReference type="InterPro" id="IPR051018">
    <property type="entry name" value="Bacteriophage_GH24"/>
</dbReference>
<keyword evidence="2 4" id="KW-0081">Bacteriolytic enzyme</keyword>